<comment type="caution">
    <text evidence="2">The sequence shown here is derived from an EMBL/GenBank/DDBJ whole genome shotgun (WGS) entry which is preliminary data.</text>
</comment>
<keyword evidence="1" id="KW-1133">Transmembrane helix</keyword>
<name>A0ABQ2AJP9_9MICC</name>
<keyword evidence="3" id="KW-1185">Reference proteome</keyword>
<protein>
    <submittedName>
        <fullName evidence="2">Uncharacterized protein</fullName>
    </submittedName>
</protein>
<dbReference type="Proteomes" id="UP000643279">
    <property type="component" value="Unassembled WGS sequence"/>
</dbReference>
<accession>A0ABQ2AJP9</accession>
<sequence>MVTHLETFAVTAAVPGQVTFGRDGAMFESLLSFVAQLSLVLWSVVTLTVVIRFIGIRFYRRTARRALARIAAAGAPVPGIVGSGTAAPVATAAAAAAAAAPAAAAVAVTAPAAAAIAVPAIAVVPAIAAGIDLLQPANVPLTDAVTNMLATNSVDG</sequence>
<evidence type="ECO:0000256" key="1">
    <source>
        <dbReference type="SAM" id="Phobius"/>
    </source>
</evidence>
<feature type="transmembrane region" description="Helical" evidence="1">
    <location>
        <begin position="33"/>
        <end position="55"/>
    </location>
</feature>
<evidence type="ECO:0000313" key="3">
    <source>
        <dbReference type="Proteomes" id="UP000643279"/>
    </source>
</evidence>
<proteinExistence type="predicted"/>
<reference evidence="3" key="1">
    <citation type="journal article" date="2019" name="Int. J. Syst. Evol. Microbiol.">
        <title>The Global Catalogue of Microorganisms (GCM) 10K type strain sequencing project: providing services to taxonomists for standard genome sequencing and annotation.</title>
        <authorList>
            <consortium name="The Broad Institute Genomics Platform"/>
            <consortium name="The Broad Institute Genome Sequencing Center for Infectious Disease"/>
            <person name="Wu L."/>
            <person name="Ma J."/>
        </authorList>
    </citation>
    <scope>NUCLEOTIDE SEQUENCE [LARGE SCALE GENOMIC DNA]</scope>
    <source>
        <strain evidence="3">CGMCC 1.12778</strain>
    </source>
</reference>
<evidence type="ECO:0000313" key="2">
    <source>
        <dbReference type="EMBL" id="GGH91530.1"/>
    </source>
</evidence>
<keyword evidence="1" id="KW-0472">Membrane</keyword>
<dbReference type="EMBL" id="BMFW01000002">
    <property type="protein sequence ID" value="GGH91530.1"/>
    <property type="molecule type" value="Genomic_DNA"/>
</dbReference>
<organism evidence="2 3">
    <name type="scientific">Arthrobacter liuii</name>
    <dbReference type="NCBI Taxonomy" id="1476996"/>
    <lineage>
        <taxon>Bacteria</taxon>
        <taxon>Bacillati</taxon>
        <taxon>Actinomycetota</taxon>
        <taxon>Actinomycetes</taxon>
        <taxon>Micrococcales</taxon>
        <taxon>Micrococcaceae</taxon>
        <taxon>Arthrobacter</taxon>
    </lineage>
</organism>
<gene>
    <name evidence="2" type="ORF">GCM10007170_07910</name>
</gene>
<keyword evidence="1" id="KW-0812">Transmembrane</keyword>